<dbReference type="SUPFAM" id="SSF101353">
    <property type="entry name" value="Putative anticodon-binding domain of alanyl-tRNA synthetase (AlaRS)"/>
    <property type="match status" value="1"/>
</dbReference>
<keyword evidence="8 9" id="KW-0030">Aminoacyl-tRNA synthetase</keyword>
<comment type="subcellular location">
    <subcellularLocation>
        <location evidence="9">Cytoplasm</location>
    </subcellularLocation>
</comment>
<keyword evidence="7 9" id="KW-0648">Protein biosynthesis</keyword>
<comment type="similarity">
    <text evidence="1 9">Belongs to the class-II aminoacyl-tRNA synthetase family.</text>
</comment>
<dbReference type="STRING" id="1619036.US58_C0044G0006"/>
<dbReference type="InterPro" id="IPR018165">
    <property type="entry name" value="Ala-tRNA-synth_IIc_core"/>
</dbReference>
<dbReference type="NCBIfam" id="TIGR00344">
    <property type="entry name" value="alaS"/>
    <property type="match status" value="1"/>
</dbReference>
<dbReference type="PATRIC" id="fig|1619036.3.peg.865"/>
<dbReference type="Gene3D" id="3.30.980.10">
    <property type="entry name" value="Threonyl-trna Synthetase, Chain A, domain 2"/>
    <property type="match status" value="1"/>
</dbReference>
<reference evidence="11 12" key="1">
    <citation type="journal article" date="2015" name="Nature">
        <title>rRNA introns, odd ribosomes, and small enigmatic genomes across a large radiation of phyla.</title>
        <authorList>
            <person name="Brown C.T."/>
            <person name="Hug L.A."/>
            <person name="Thomas B.C."/>
            <person name="Sharon I."/>
            <person name="Castelle C.J."/>
            <person name="Singh A."/>
            <person name="Wilkins M.J."/>
            <person name="Williams K.H."/>
            <person name="Banfield J.F."/>
        </authorList>
    </citation>
    <scope>NUCLEOTIDE SEQUENCE [LARGE SCALE GENOMIC DNA]</scope>
</reference>
<evidence type="ECO:0000313" key="12">
    <source>
        <dbReference type="Proteomes" id="UP000034333"/>
    </source>
</evidence>
<evidence type="ECO:0000256" key="8">
    <source>
        <dbReference type="ARBA" id="ARBA00023146"/>
    </source>
</evidence>
<keyword evidence="6 9" id="KW-0694">RNA-binding</keyword>
<keyword evidence="5 9" id="KW-0067">ATP-binding</keyword>
<protein>
    <recommendedName>
        <fullName evidence="9">Alanine--tRNA ligase</fullName>
        <ecNumber evidence="9">6.1.1.7</ecNumber>
    </recommendedName>
    <alternativeName>
        <fullName evidence="9">Alanyl-tRNA synthetase</fullName>
        <shortName evidence="9">AlaRS</shortName>
    </alternativeName>
</protein>
<dbReference type="Gene3D" id="3.30.930.10">
    <property type="entry name" value="Bira Bifunctional Protein, Domain 2"/>
    <property type="match status" value="1"/>
</dbReference>
<dbReference type="HAMAP" id="MF_00036_B">
    <property type="entry name" value="Ala_tRNA_synth_B"/>
    <property type="match status" value="1"/>
</dbReference>
<dbReference type="NCBIfam" id="NF002436">
    <property type="entry name" value="PRK01584.1"/>
    <property type="match status" value="1"/>
</dbReference>
<organism evidence="11 12">
    <name type="scientific">Candidatus Magasanikbacteria bacterium GW2011_GWA2_37_8</name>
    <dbReference type="NCBI Taxonomy" id="1619036"/>
    <lineage>
        <taxon>Bacteria</taxon>
        <taxon>Candidatus Magasanikiibacteriota</taxon>
    </lineage>
</organism>
<keyword evidence="9" id="KW-0862">Zinc</keyword>
<dbReference type="InterPro" id="IPR018162">
    <property type="entry name" value="Ala-tRNA-ligase_IIc_anticod-bd"/>
</dbReference>
<gene>
    <name evidence="9" type="primary">alaS</name>
    <name evidence="11" type="ORF">US58_C0044G0006</name>
</gene>
<keyword evidence="2 9" id="KW-0820">tRNA-binding</keyword>
<dbReference type="Proteomes" id="UP000034333">
    <property type="component" value="Unassembled WGS sequence"/>
</dbReference>
<evidence type="ECO:0000259" key="10">
    <source>
        <dbReference type="PROSITE" id="PS50860"/>
    </source>
</evidence>
<dbReference type="FunFam" id="3.30.980.10:FF:000004">
    <property type="entry name" value="Alanine--tRNA ligase, cytoplasmic"/>
    <property type="match status" value="1"/>
</dbReference>
<keyword evidence="9" id="KW-0479">Metal-binding</keyword>
<dbReference type="AlphaFoldDB" id="A0A0G0H6W2"/>
<dbReference type="Pfam" id="PF07973">
    <property type="entry name" value="tRNA_SAD"/>
    <property type="match status" value="1"/>
</dbReference>
<dbReference type="EMBL" id="LBTN01000044">
    <property type="protein sequence ID" value="KKQ39013.1"/>
    <property type="molecule type" value="Genomic_DNA"/>
</dbReference>
<comment type="domain">
    <text evidence="9">Consists of three domains; the N-terminal catalytic domain, the editing domain and the C-terminal C-Ala domain. The editing domain removes incorrectly charged amino acids, while the C-Ala domain, along with tRNA(Ala), serves as a bridge to cooperatively bring together the editing and aminoacylation centers thus stimulating deacylation of misacylated tRNAs.</text>
</comment>
<evidence type="ECO:0000256" key="7">
    <source>
        <dbReference type="ARBA" id="ARBA00022917"/>
    </source>
</evidence>
<dbReference type="InterPro" id="IPR018164">
    <property type="entry name" value="Ala-tRNA-synth_IIc_N"/>
</dbReference>
<dbReference type="SUPFAM" id="SSF55186">
    <property type="entry name" value="ThrRS/AlaRS common domain"/>
    <property type="match status" value="1"/>
</dbReference>
<dbReference type="PROSITE" id="PS50860">
    <property type="entry name" value="AA_TRNA_LIGASE_II_ALA"/>
    <property type="match status" value="1"/>
</dbReference>
<dbReference type="CDD" id="cd00673">
    <property type="entry name" value="AlaRS_core"/>
    <property type="match status" value="1"/>
</dbReference>
<dbReference type="InterPro" id="IPR045864">
    <property type="entry name" value="aa-tRNA-synth_II/BPL/LPL"/>
</dbReference>
<feature type="binding site" evidence="9">
    <location>
        <position position="461"/>
    </location>
    <ligand>
        <name>Zn(2+)</name>
        <dbReference type="ChEBI" id="CHEBI:29105"/>
    </ligand>
</feature>
<evidence type="ECO:0000256" key="4">
    <source>
        <dbReference type="ARBA" id="ARBA00022741"/>
    </source>
</evidence>
<feature type="binding site" evidence="9">
    <location>
        <position position="465"/>
    </location>
    <ligand>
        <name>Zn(2+)</name>
        <dbReference type="ChEBI" id="CHEBI:29105"/>
    </ligand>
</feature>
<keyword evidence="3 9" id="KW-0436">Ligase</keyword>
<dbReference type="GO" id="GO:0002161">
    <property type="term" value="F:aminoacyl-tRNA deacylase activity"/>
    <property type="evidence" value="ECO:0007669"/>
    <property type="project" value="TreeGrafter"/>
</dbReference>
<dbReference type="PANTHER" id="PTHR11777">
    <property type="entry name" value="ALANYL-TRNA SYNTHETASE"/>
    <property type="match status" value="1"/>
</dbReference>
<evidence type="ECO:0000313" key="11">
    <source>
        <dbReference type="EMBL" id="KKQ39013.1"/>
    </source>
</evidence>
<dbReference type="InterPro" id="IPR012947">
    <property type="entry name" value="tRNA_SAD"/>
</dbReference>
<comment type="function">
    <text evidence="9">Catalyzes the attachment of alanine to tRNA(Ala) in a two-step reaction: alanine is first activated by ATP to form Ala-AMP and then transferred to the acceptor end of tRNA(Ala). Also edits incorrectly charged Ser-tRNA(Ala) and Gly-tRNA(Ala) via its editing domain.</text>
</comment>
<evidence type="ECO:0000256" key="1">
    <source>
        <dbReference type="ARBA" id="ARBA00008226"/>
    </source>
</evidence>
<sequence length="598" mass="68445">MITSIELRKKYLEFFKSKGHTIIPSASLIPENDPTVLFTTAGMHPLVPYLLGEKHPSGTKLVNVQKCIRTQDIDEVGDTRHDTFFEMMGNWSLGDYFKKEAITWSWEFLTSPDWLGLDPKKLAVSVFEGDADAPFDQESYDTWISLGMPADKIAKLPKKNNWWGPAGQTGPCGSDTEMFFWKGNSEFPPAGSNPGTDEDNWLEIWNDVFMEYEKTKEGNFIPLKQKNVDTGMGLERTLVTLNDYVDVFEIDTFWPLIQKIEEISGYEYIENTEITRSMRIVADHIRTATMIMSDDRGIVPSNVDQGYIVRRLLRRAIRHGRLLGVKENFCRMVSEKVIEIFKDIYPEVEKNKDFVFGEIEKEETKFRNTLEKGIKQFDIFVEESRDRKLSGDEMFDLFQSYGFPLEISLELAKERSIELDPEAVAVFNNLMKKHQDISRAGAEQKFKGGLADNSEISTKYHTATHLLLAALRHVLGGEIVQKGSNITAERLRFDFNYPEKLTPEQIKAVEDLVNQKIAEKIPVEMLEMPKEEAKKIVTVLSFDLSKYGDFVKVYKIGSFSTEFCGGPHVKNTELLGHFKIIKEEASSAWVRRIKAVLE</sequence>
<dbReference type="GO" id="GO:0004813">
    <property type="term" value="F:alanine-tRNA ligase activity"/>
    <property type="evidence" value="ECO:0007669"/>
    <property type="project" value="UniProtKB-UniRule"/>
</dbReference>
<dbReference type="Pfam" id="PF01411">
    <property type="entry name" value="tRNA-synt_2c"/>
    <property type="match status" value="1"/>
</dbReference>
<comment type="cofactor">
    <cofactor evidence="9">
        <name>Zn(2+)</name>
        <dbReference type="ChEBI" id="CHEBI:29105"/>
    </cofactor>
    <text evidence="9">Binds 1 zinc ion per subunit.</text>
</comment>
<feature type="domain" description="Alanyl-transfer RNA synthetases family profile" evidence="10">
    <location>
        <begin position="2"/>
        <end position="598"/>
    </location>
</feature>
<dbReference type="InterPro" id="IPR023033">
    <property type="entry name" value="Ala_tRNA_ligase_euk/bac"/>
</dbReference>
<comment type="catalytic activity">
    <reaction evidence="9">
        <text>tRNA(Ala) + L-alanine + ATP = L-alanyl-tRNA(Ala) + AMP + diphosphate</text>
        <dbReference type="Rhea" id="RHEA:12540"/>
        <dbReference type="Rhea" id="RHEA-COMP:9657"/>
        <dbReference type="Rhea" id="RHEA-COMP:9923"/>
        <dbReference type="ChEBI" id="CHEBI:30616"/>
        <dbReference type="ChEBI" id="CHEBI:33019"/>
        <dbReference type="ChEBI" id="CHEBI:57972"/>
        <dbReference type="ChEBI" id="CHEBI:78442"/>
        <dbReference type="ChEBI" id="CHEBI:78497"/>
        <dbReference type="ChEBI" id="CHEBI:456215"/>
        <dbReference type="EC" id="6.1.1.7"/>
    </reaction>
</comment>
<dbReference type="SMART" id="SM00863">
    <property type="entry name" value="tRNA_SAD"/>
    <property type="match status" value="1"/>
</dbReference>
<dbReference type="PRINTS" id="PR00980">
    <property type="entry name" value="TRNASYNTHALA"/>
</dbReference>
<feature type="binding site" evidence="9">
    <location>
        <position position="568"/>
    </location>
    <ligand>
        <name>Zn(2+)</name>
        <dbReference type="ChEBI" id="CHEBI:29105"/>
    </ligand>
</feature>
<dbReference type="SUPFAM" id="SSF55681">
    <property type="entry name" value="Class II aaRS and biotin synthetases"/>
    <property type="match status" value="1"/>
</dbReference>
<dbReference type="InterPro" id="IPR050058">
    <property type="entry name" value="Ala-tRNA_ligase"/>
</dbReference>
<evidence type="ECO:0000256" key="2">
    <source>
        <dbReference type="ARBA" id="ARBA00022555"/>
    </source>
</evidence>
<proteinExistence type="inferred from homology"/>
<dbReference type="GO" id="GO:0008270">
    <property type="term" value="F:zinc ion binding"/>
    <property type="evidence" value="ECO:0007669"/>
    <property type="project" value="UniProtKB-UniRule"/>
</dbReference>
<evidence type="ECO:0000256" key="3">
    <source>
        <dbReference type="ARBA" id="ARBA00022598"/>
    </source>
</evidence>
<keyword evidence="4 9" id="KW-0547">Nucleotide-binding</keyword>
<dbReference type="GO" id="GO:0000049">
    <property type="term" value="F:tRNA binding"/>
    <property type="evidence" value="ECO:0007669"/>
    <property type="project" value="UniProtKB-KW"/>
</dbReference>
<evidence type="ECO:0000256" key="9">
    <source>
        <dbReference type="HAMAP-Rule" id="MF_00036"/>
    </source>
</evidence>
<evidence type="ECO:0000256" key="5">
    <source>
        <dbReference type="ARBA" id="ARBA00022840"/>
    </source>
</evidence>
<dbReference type="InterPro" id="IPR018163">
    <property type="entry name" value="Thr/Ala-tRNA-synth_IIc_edit"/>
</dbReference>
<name>A0A0G0H6W2_9BACT</name>
<dbReference type="PANTHER" id="PTHR11777:SF9">
    <property type="entry name" value="ALANINE--TRNA LIGASE, CYTOPLASMIC"/>
    <property type="match status" value="1"/>
</dbReference>
<dbReference type="InterPro" id="IPR002318">
    <property type="entry name" value="Ala-tRNA-lgiase_IIc"/>
</dbReference>
<dbReference type="GO" id="GO:0005524">
    <property type="term" value="F:ATP binding"/>
    <property type="evidence" value="ECO:0007669"/>
    <property type="project" value="UniProtKB-UniRule"/>
</dbReference>
<dbReference type="GO" id="GO:0005829">
    <property type="term" value="C:cytosol"/>
    <property type="evidence" value="ECO:0007669"/>
    <property type="project" value="TreeGrafter"/>
</dbReference>
<feature type="binding site" evidence="9">
    <location>
        <position position="564"/>
    </location>
    <ligand>
        <name>Zn(2+)</name>
        <dbReference type="ChEBI" id="CHEBI:29105"/>
    </ligand>
</feature>
<dbReference type="EC" id="6.1.1.7" evidence="9"/>
<accession>A0A0G0H6W2</accession>
<dbReference type="GO" id="GO:0006419">
    <property type="term" value="P:alanyl-tRNA aminoacylation"/>
    <property type="evidence" value="ECO:0007669"/>
    <property type="project" value="UniProtKB-UniRule"/>
</dbReference>
<dbReference type="Gene3D" id="3.30.54.20">
    <property type="match status" value="1"/>
</dbReference>
<evidence type="ECO:0000256" key="6">
    <source>
        <dbReference type="ARBA" id="ARBA00022884"/>
    </source>
</evidence>
<comment type="caution">
    <text evidence="11">The sequence shown here is derived from an EMBL/GenBank/DDBJ whole genome shotgun (WGS) entry which is preliminary data.</text>
</comment>
<keyword evidence="9" id="KW-0963">Cytoplasm</keyword>